<evidence type="ECO:0000259" key="4">
    <source>
        <dbReference type="Pfam" id="PF19040"/>
    </source>
</evidence>
<keyword evidence="2" id="KW-0472">Membrane</keyword>
<dbReference type="PANTHER" id="PTHR23028:SF53">
    <property type="entry name" value="ACYL_TRANSF_3 DOMAIN-CONTAINING PROTEIN"/>
    <property type="match status" value="1"/>
</dbReference>
<feature type="transmembrane region" description="Helical" evidence="2">
    <location>
        <begin position="236"/>
        <end position="252"/>
    </location>
</feature>
<protein>
    <submittedName>
        <fullName evidence="5">Acyltransferase</fullName>
    </submittedName>
</protein>
<dbReference type="InterPro" id="IPR002656">
    <property type="entry name" value="Acyl_transf_3_dom"/>
</dbReference>
<feature type="transmembrane region" description="Helical" evidence="2">
    <location>
        <begin position="405"/>
        <end position="425"/>
    </location>
</feature>
<evidence type="ECO:0000313" key="5">
    <source>
        <dbReference type="EMBL" id="TFD66767.1"/>
    </source>
</evidence>
<dbReference type="Pfam" id="PF01757">
    <property type="entry name" value="Acyl_transf_3"/>
    <property type="match status" value="1"/>
</dbReference>
<evidence type="ECO:0000256" key="1">
    <source>
        <dbReference type="SAM" id="MobiDB-lite"/>
    </source>
</evidence>
<comment type="caution">
    <text evidence="5">The sequence shown here is derived from an EMBL/GenBank/DDBJ whole genome shotgun (WGS) entry which is preliminary data.</text>
</comment>
<dbReference type="Proteomes" id="UP000298154">
    <property type="component" value="Unassembled WGS sequence"/>
</dbReference>
<dbReference type="InterPro" id="IPR050879">
    <property type="entry name" value="Acyltransferase_3"/>
</dbReference>
<feature type="transmembrane region" description="Helical" evidence="2">
    <location>
        <begin position="194"/>
        <end position="216"/>
    </location>
</feature>
<feature type="transmembrane region" description="Helical" evidence="2">
    <location>
        <begin position="97"/>
        <end position="117"/>
    </location>
</feature>
<feature type="transmembrane region" description="Helical" evidence="2">
    <location>
        <begin position="170"/>
        <end position="187"/>
    </location>
</feature>
<keyword evidence="5" id="KW-0808">Transferase</keyword>
<dbReference type="Pfam" id="PF19040">
    <property type="entry name" value="SGNH"/>
    <property type="match status" value="1"/>
</dbReference>
<feature type="transmembrane region" description="Helical" evidence="2">
    <location>
        <begin position="323"/>
        <end position="342"/>
    </location>
</feature>
<feature type="transmembrane region" description="Helical" evidence="2">
    <location>
        <begin position="283"/>
        <end position="302"/>
    </location>
</feature>
<feature type="transmembrane region" description="Helical" evidence="2">
    <location>
        <begin position="57"/>
        <end position="76"/>
    </location>
</feature>
<dbReference type="EMBL" id="SOHK01000009">
    <property type="protein sequence ID" value="TFD66767.1"/>
    <property type="molecule type" value="Genomic_DNA"/>
</dbReference>
<feature type="domain" description="SGNH" evidence="4">
    <location>
        <begin position="509"/>
        <end position="735"/>
    </location>
</feature>
<dbReference type="GO" id="GO:0016020">
    <property type="term" value="C:membrane"/>
    <property type="evidence" value="ECO:0007669"/>
    <property type="project" value="TreeGrafter"/>
</dbReference>
<feature type="region of interest" description="Disordered" evidence="1">
    <location>
        <begin position="1"/>
        <end position="23"/>
    </location>
</feature>
<evidence type="ECO:0000259" key="3">
    <source>
        <dbReference type="Pfam" id="PF01757"/>
    </source>
</evidence>
<evidence type="ECO:0000256" key="2">
    <source>
        <dbReference type="SAM" id="Phobius"/>
    </source>
</evidence>
<feature type="transmembrane region" description="Helical" evidence="2">
    <location>
        <begin position="348"/>
        <end position="368"/>
    </location>
</feature>
<keyword evidence="2" id="KW-0812">Transmembrane</keyword>
<organism evidence="5 6">
    <name type="scientific">Cryobacterium ruanii</name>
    <dbReference type="NCBI Taxonomy" id="1259197"/>
    <lineage>
        <taxon>Bacteria</taxon>
        <taxon>Bacillati</taxon>
        <taxon>Actinomycetota</taxon>
        <taxon>Actinomycetes</taxon>
        <taxon>Micrococcales</taxon>
        <taxon>Microbacteriaceae</taxon>
        <taxon>Cryobacterium</taxon>
    </lineage>
</organism>
<dbReference type="PANTHER" id="PTHR23028">
    <property type="entry name" value="ACETYLTRANSFERASE"/>
    <property type="match status" value="1"/>
</dbReference>
<reference evidence="5 6" key="1">
    <citation type="submission" date="2019-03" db="EMBL/GenBank/DDBJ databases">
        <title>Genomics of glacier-inhabiting Cryobacterium strains.</title>
        <authorList>
            <person name="Liu Q."/>
            <person name="Xin Y.-H."/>
        </authorList>
    </citation>
    <scope>NUCLEOTIDE SEQUENCE [LARGE SCALE GENOMIC DNA]</scope>
    <source>
        <strain evidence="5 6">Sr36</strain>
    </source>
</reference>
<feature type="transmembrane region" description="Helical" evidence="2">
    <location>
        <begin position="259"/>
        <end position="277"/>
    </location>
</feature>
<keyword evidence="5" id="KW-0012">Acyltransferase</keyword>
<keyword evidence="6" id="KW-1185">Reference proteome</keyword>
<dbReference type="OrthoDB" id="3404679at2"/>
<accession>A0A4R9APN5</accession>
<sequence>MSVQSVLDRHERAPGPAGATGGKSATRIFRGDIEGLRAVAVIVVILDHLLGWPSGGFIGVDIFFVISGFLITSLLLKEHARTGRISLVDFYRRRIRRILPVSLLVLVVTVIIGYLLLPGARALSTLWDGIYSALFVANWHFAAVGTDYLQATNAVSPLQHYWSLAVEEQFYFVWPFVLIIIFALAGRRTLSARALITTVAITTGIITLAFLAWSFIETATSPAIAYFSTGARAWELGIGALLAAAAPGIAKLPAAVRPVLAWLGLALIALSLVLIGRDSPFPAPWGLLPVAGSALVIAAGIGQPEQRLLFPLTNRVSRYIGKISYSLYLWHFPVVILLATVFATDSPFYLPLAVLLMLALSVFSFHFVEDPIRHSLWLETPQTRQRERMRRTTTQHRSGISAAQGWIGALVVVTLVIVSVSFVALKGGTSSGPSADAAAIGAGANPGADLDVQAPAEPPTLLATRQAAITAALALTAWPETSPAFDALGDNSGAQEWVDDNCLSVSAKNAAGCRYGDPAAAKTAVLLGDSMAISYMPAIRAALEPLGYNVQSLTMFSCPAVNISVAPKNASDASAATCDDHHAWVYAEVARLSPDLVIMSSLAGSIVRLASGNEGADALTEWQTATADTITALQGSTDQVAVLSPPPASTPFAECKTLTSGPADCTYSPSNLYQKVVAAEQSAVTSAGDFAQYVNVVPWLCVDNNCPAVIDNTPVFFDGQHFVREASAQLGPLLAEALFPPAA</sequence>
<keyword evidence="2" id="KW-1133">Transmembrane helix</keyword>
<dbReference type="RefSeq" id="WP_134555285.1">
    <property type="nucleotide sequence ID" value="NZ_SOHK01000009.1"/>
</dbReference>
<dbReference type="GO" id="GO:0016747">
    <property type="term" value="F:acyltransferase activity, transferring groups other than amino-acyl groups"/>
    <property type="evidence" value="ECO:0007669"/>
    <property type="project" value="InterPro"/>
</dbReference>
<feature type="domain" description="Acyltransferase 3" evidence="3">
    <location>
        <begin position="32"/>
        <end position="363"/>
    </location>
</feature>
<dbReference type="InterPro" id="IPR043968">
    <property type="entry name" value="SGNH"/>
</dbReference>
<evidence type="ECO:0000313" key="6">
    <source>
        <dbReference type="Proteomes" id="UP000298154"/>
    </source>
</evidence>
<proteinExistence type="predicted"/>
<name>A0A4R9APN5_9MICO</name>
<gene>
    <name evidence="5" type="ORF">E3T47_06230</name>
</gene>
<dbReference type="GO" id="GO:0009103">
    <property type="term" value="P:lipopolysaccharide biosynthetic process"/>
    <property type="evidence" value="ECO:0007669"/>
    <property type="project" value="TreeGrafter"/>
</dbReference>
<dbReference type="AlphaFoldDB" id="A0A4R9APN5"/>